<comment type="similarity">
    <text evidence="13">Belongs to the peptidase M28 family. M28E subfamily.</text>
</comment>
<dbReference type="Gene3D" id="3.40.630.10">
    <property type="entry name" value="Zn peptidases"/>
    <property type="match status" value="1"/>
</dbReference>
<evidence type="ECO:0000256" key="14">
    <source>
        <dbReference type="RuleBase" id="RU361240"/>
    </source>
</evidence>
<evidence type="ECO:0000256" key="1">
    <source>
        <dbReference type="ARBA" id="ARBA00001947"/>
    </source>
</evidence>
<proteinExistence type="inferred from homology"/>
<dbReference type="STRING" id="158607.A0A2P5HKP5"/>
<dbReference type="Proteomes" id="UP000094444">
    <property type="component" value="Unassembled WGS sequence"/>
</dbReference>
<evidence type="ECO:0000256" key="9">
    <source>
        <dbReference type="ARBA" id="ARBA00023145"/>
    </source>
</evidence>
<evidence type="ECO:0000256" key="7">
    <source>
        <dbReference type="ARBA" id="ARBA00022801"/>
    </source>
</evidence>
<evidence type="ECO:0000259" key="15">
    <source>
        <dbReference type="Pfam" id="PF04389"/>
    </source>
</evidence>
<keyword evidence="3" id="KW-0031">Aminopeptidase</keyword>
<evidence type="ECO:0000256" key="12">
    <source>
        <dbReference type="ARBA" id="ARBA00043843"/>
    </source>
</evidence>
<keyword evidence="10" id="KW-1015">Disulfide bond</keyword>
<evidence type="ECO:0000256" key="2">
    <source>
        <dbReference type="ARBA" id="ARBA00011245"/>
    </source>
</evidence>
<protein>
    <recommendedName>
        <fullName evidence="14">Peptide hydrolase</fullName>
        <ecNumber evidence="14">3.4.-.-</ecNumber>
    </recommendedName>
</protein>
<keyword evidence="5 14" id="KW-0479">Metal-binding</keyword>
<evidence type="ECO:0000256" key="4">
    <source>
        <dbReference type="ARBA" id="ARBA00022670"/>
    </source>
</evidence>
<dbReference type="SUPFAM" id="SSF53187">
    <property type="entry name" value="Zn-dependent exopeptidases"/>
    <property type="match status" value="1"/>
</dbReference>
<keyword evidence="11" id="KW-0325">Glycoprotein</keyword>
<sequence>MNFLPHLCGLLLALARVATASPFSNAVASINADASMRLVKVSESDPGNWVREDEKIEKYVAKGVNFVDITDMSVGGSSSIPSFYNRYYRSTYGTEASNWLYNQVVSAATPNPAISVTRFSHSFNQPSVIAKIPGSSSDALVIVGAHLDSTGGSSSARGPGADDNGSGVVVIFEALRILAGAGFKPRNTLEFHFYAGEEGGLLGSQDVFKSYKSANKQVLAMVNQDMAGYSPSGVISIYTDYVDSSLTAYVRRVAEEYTGLNTSTDTCGYGCSDHHSAYSNGFPAAYVCDEVISTSSPYIHSPSDSYNTIMWDAIERHTKFTVGFLVEASYL</sequence>
<keyword evidence="4 14" id="KW-0645">Protease</keyword>
<evidence type="ECO:0000256" key="10">
    <source>
        <dbReference type="ARBA" id="ARBA00023157"/>
    </source>
</evidence>
<keyword evidence="7 14" id="KW-0378">Hydrolase</keyword>
<dbReference type="InterPro" id="IPR007484">
    <property type="entry name" value="Peptidase_M28"/>
</dbReference>
<dbReference type="PANTHER" id="PTHR12147:SF56">
    <property type="entry name" value="AMINOPEPTIDASE YDR415C-RELATED"/>
    <property type="match status" value="1"/>
</dbReference>
<feature type="signal peptide" evidence="14">
    <location>
        <begin position="1"/>
        <end position="20"/>
    </location>
</feature>
<dbReference type="GO" id="GO:0004177">
    <property type="term" value="F:aminopeptidase activity"/>
    <property type="evidence" value="ECO:0007669"/>
    <property type="project" value="UniProtKB-KW"/>
</dbReference>
<evidence type="ECO:0000256" key="3">
    <source>
        <dbReference type="ARBA" id="ARBA00022438"/>
    </source>
</evidence>
<comment type="subunit">
    <text evidence="2">Monomer.</text>
</comment>
<dbReference type="PANTHER" id="PTHR12147">
    <property type="entry name" value="METALLOPEPTIDASE M28 FAMILY MEMBER"/>
    <property type="match status" value="1"/>
</dbReference>
<comment type="function">
    <text evidence="12">Extracellular aminopeptidase that allows assimilation of proteinaceous substrates.</text>
</comment>
<dbReference type="OrthoDB" id="2214at2759"/>
<comment type="caution">
    <text evidence="16">The sequence shown here is derived from an EMBL/GenBank/DDBJ whole genome shotgun (WGS) entry which is preliminary data.</text>
</comment>
<feature type="domain" description="Peptidase M28" evidence="15">
    <location>
        <begin position="128"/>
        <end position="320"/>
    </location>
</feature>
<evidence type="ECO:0000313" key="16">
    <source>
        <dbReference type="EMBL" id="POS70834.1"/>
    </source>
</evidence>
<evidence type="ECO:0000256" key="13">
    <source>
        <dbReference type="ARBA" id="ARBA00043962"/>
    </source>
</evidence>
<dbReference type="GO" id="GO:0006508">
    <property type="term" value="P:proteolysis"/>
    <property type="evidence" value="ECO:0007669"/>
    <property type="project" value="UniProtKB-KW"/>
</dbReference>
<keyword evidence="6 14" id="KW-0732">Signal</keyword>
<feature type="chain" id="PRO_5015023167" description="Peptide hydrolase" evidence="14">
    <location>
        <begin position="21"/>
        <end position="331"/>
    </location>
</feature>
<name>A0A2P5HKP5_DIAHE</name>
<dbReference type="GO" id="GO:0046872">
    <property type="term" value="F:metal ion binding"/>
    <property type="evidence" value="ECO:0007669"/>
    <property type="project" value="UniProtKB-KW"/>
</dbReference>
<keyword evidence="17" id="KW-1185">Reference proteome</keyword>
<evidence type="ECO:0000256" key="5">
    <source>
        <dbReference type="ARBA" id="ARBA00022723"/>
    </source>
</evidence>
<evidence type="ECO:0000256" key="6">
    <source>
        <dbReference type="ARBA" id="ARBA00022729"/>
    </source>
</evidence>
<reference evidence="16" key="1">
    <citation type="submission" date="2017-09" db="EMBL/GenBank/DDBJ databases">
        <title>Polyketide synthases of a Diaporthe helianthi virulent isolate.</title>
        <authorList>
            <person name="Baroncelli R."/>
        </authorList>
    </citation>
    <scope>NUCLEOTIDE SEQUENCE [LARGE SCALE GENOMIC DNA]</scope>
    <source>
        <strain evidence="16">7/96</strain>
    </source>
</reference>
<organism evidence="16 17">
    <name type="scientific">Diaporthe helianthi</name>
    <dbReference type="NCBI Taxonomy" id="158607"/>
    <lineage>
        <taxon>Eukaryota</taxon>
        <taxon>Fungi</taxon>
        <taxon>Dikarya</taxon>
        <taxon>Ascomycota</taxon>
        <taxon>Pezizomycotina</taxon>
        <taxon>Sordariomycetes</taxon>
        <taxon>Sordariomycetidae</taxon>
        <taxon>Diaporthales</taxon>
        <taxon>Diaporthaceae</taxon>
        <taxon>Diaporthe</taxon>
    </lineage>
</organism>
<dbReference type="InterPro" id="IPR045175">
    <property type="entry name" value="M28_fam"/>
</dbReference>
<gene>
    <name evidence="16" type="ORF">DHEL01_v210775</name>
</gene>
<dbReference type="InParanoid" id="A0A2P5HKP5"/>
<dbReference type="AlphaFoldDB" id="A0A2P5HKP5"/>
<evidence type="ECO:0000256" key="11">
    <source>
        <dbReference type="ARBA" id="ARBA00023180"/>
    </source>
</evidence>
<dbReference type="EMBL" id="MAVT02001469">
    <property type="protein sequence ID" value="POS70834.1"/>
    <property type="molecule type" value="Genomic_DNA"/>
</dbReference>
<keyword evidence="8 14" id="KW-0862">Zinc</keyword>
<dbReference type="GO" id="GO:0008235">
    <property type="term" value="F:metalloexopeptidase activity"/>
    <property type="evidence" value="ECO:0007669"/>
    <property type="project" value="InterPro"/>
</dbReference>
<dbReference type="Pfam" id="PF04389">
    <property type="entry name" value="Peptidase_M28"/>
    <property type="match status" value="1"/>
</dbReference>
<keyword evidence="9" id="KW-0865">Zymogen</keyword>
<evidence type="ECO:0000313" key="17">
    <source>
        <dbReference type="Proteomes" id="UP000094444"/>
    </source>
</evidence>
<accession>A0A2P5HKP5</accession>
<evidence type="ECO:0000256" key="8">
    <source>
        <dbReference type="ARBA" id="ARBA00022833"/>
    </source>
</evidence>
<comment type="cofactor">
    <cofactor evidence="1">
        <name>Zn(2+)</name>
        <dbReference type="ChEBI" id="CHEBI:29105"/>
    </cofactor>
</comment>
<dbReference type="EC" id="3.4.-.-" evidence="14"/>